<organism evidence="1 2">
    <name type="scientific">Acrobeloides nanus</name>
    <dbReference type="NCBI Taxonomy" id="290746"/>
    <lineage>
        <taxon>Eukaryota</taxon>
        <taxon>Metazoa</taxon>
        <taxon>Ecdysozoa</taxon>
        <taxon>Nematoda</taxon>
        <taxon>Chromadorea</taxon>
        <taxon>Rhabditida</taxon>
        <taxon>Tylenchina</taxon>
        <taxon>Cephalobomorpha</taxon>
        <taxon>Cephaloboidea</taxon>
        <taxon>Cephalobidae</taxon>
        <taxon>Acrobeloides</taxon>
    </lineage>
</organism>
<accession>A0A914CPK5</accession>
<keyword evidence="1" id="KW-1185">Reference proteome</keyword>
<protein>
    <submittedName>
        <fullName evidence="2">Uncharacterized protein</fullName>
    </submittedName>
</protein>
<dbReference type="AlphaFoldDB" id="A0A914CPK5"/>
<proteinExistence type="predicted"/>
<reference evidence="2" key="1">
    <citation type="submission" date="2022-11" db="UniProtKB">
        <authorList>
            <consortium name="WormBaseParasite"/>
        </authorList>
    </citation>
    <scope>IDENTIFICATION</scope>
</reference>
<dbReference type="WBParaSite" id="ACRNAN_scaffold1289.g18758.t1">
    <property type="protein sequence ID" value="ACRNAN_scaffold1289.g18758.t1"/>
    <property type="gene ID" value="ACRNAN_scaffold1289.g18758"/>
</dbReference>
<name>A0A914CPK5_9BILA</name>
<sequence>MTEVIKEVIMLAREMLQTWKQQQEFLLESFSEHMTLGKKAMLDSFDLKFQTLAKAIEGYESHIPDDQIPGTSQLAVFPQSSTNRYRRQEASQAYDSYGGFLQNYHAGSYGGAYGSGQFFGSYGSQYYPTQFSGASTFTQMGNKANMFGKGQGKIGTAGKVQKLIVKKSSTQQGGSMEGGSGKNSIILRIYRPFVSPRLSKEPPDILQQDYFAGKSYQTQI</sequence>
<dbReference type="Proteomes" id="UP000887540">
    <property type="component" value="Unplaced"/>
</dbReference>
<evidence type="ECO:0000313" key="1">
    <source>
        <dbReference type="Proteomes" id="UP000887540"/>
    </source>
</evidence>
<evidence type="ECO:0000313" key="2">
    <source>
        <dbReference type="WBParaSite" id="ACRNAN_scaffold1289.g18758.t1"/>
    </source>
</evidence>